<evidence type="ECO:0000313" key="2">
    <source>
        <dbReference type="EMBL" id="KAK6971413.1"/>
    </source>
</evidence>
<reference evidence="2 3" key="1">
    <citation type="journal article" date="2024" name="J Genomics">
        <title>Draft genome sequencing and assembly of Favolaschia claudopus CIRM-BRFM 2984 isolated from oak limbs.</title>
        <authorList>
            <person name="Navarro D."/>
            <person name="Drula E."/>
            <person name="Chaduli D."/>
            <person name="Cazenave R."/>
            <person name="Ahrendt S."/>
            <person name="Wang J."/>
            <person name="Lipzen A."/>
            <person name="Daum C."/>
            <person name="Barry K."/>
            <person name="Grigoriev I.V."/>
            <person name="Favel A."/>
            <person name="Rosso M.N."/>
            <person name="Martin F."/>
        </authorList>
    </citation>
    <scope>NUCLEOTIDE SEQUENCE [LARGE SCALE GENOMIC DNA]</scope>
    <source>
        <strain evidence="2 3">CIRM-BRFM 2984</strain>
    </source>
</reference>
<dbReference type="Proteomes" id="UP001362999">
    <property type="component" value="Unassembled WGS sequence"/>
</dbReference>
<evidence type="ECO:0000256" key="1">
    <source>
        <dbReference type="SAM" id="MobiDB-lite"/>
    </source>
</evidence>
<proteinExistence type="predicted"/>
<feature type="region of interest" description="Disordered" evidence="1">
    <location>
        <begin position="452"/>
        <end position="476"/>
    </location>
</feature>
<comment type="caution">
    <text evidence="2">The sequence shown here is derived from an EMBL/GenBank/DDBJ whole genome shotgun (WGS) entry which is preliminary data.</text>
</comment>
<name>A0AAV9Z4I5_9AGAR</name>
<feature type="region of interest" description="Disordered" evidence="1">
    <location>
        <begin position="80"/>
        <end position="129"/>
    </location>
</feature>
<evidence type="ECO:0000313" key="3">
    <source>
        <dbReference type="Proteomes" id="UP001362999"/>
    </source>
</evidence>
<keyword evidence="3" id="KW-1185">Reference proteome</keyword>
<sequence>MVNNHRADGDGLLEAETARVLIDGREQISAIHSHITAATLIPLTHTTVHDPARFALCQRWTSPMLLGCLRSWTHQRPRHPHLHQNFDSASSLARRSPPQSPNLLSTAGLSRSMEASSSPRRSFRIDQDDKRFGHGYPDADVETERITRTKREYNYHHQPRDELVYRRVLSHFKFDTIQLDRITGLSRTETSVFLSDGVFSYNFPSDSSSSGPCSKGVIHARNDGLELRTHKAPVPSYVDIDLSPRRPLPPTQAQVSPALRLSPSFPPLLVRESKYAGRVVEYLEAAVDCEALRGVLERTWRLVTVGGTMGWGLRNDRLHVSCTRLESAALLRLLMVSRPAVALISLVQIRTMEREVPMCRRWNMMRAMRHSVKDCTAIRVPHRAFSDMRLAFDKADGLLAEWPHLGQARAVWERGNKAIAMVVGGRRNRVLNEVRRWRAARHRIRASLPSRASAPSFVSSPHVSPGPASASAVPRPDVRHSRFGRMHLSFGYVVFHGGSYLTAAAVSTSLPLMHSRILPSLLAQRQQTQTSLERLSALFLSSGVFEPMSCALILFCTAGSRPEVSGPTCLPLHPTLSFLRPPLPLHHIHVTPANGESFAEDEAVISRSLGASAFCSDKEGAGGGAVSVGDARGAVEEKAEDTDKDSENGGGGIVPPIVIKHCSLLPACNVRSQLTGRDRIVGMVVEISSFGSGVKGGRGKYILFFATSGEANIPSPTMAVSSQFYDASTQQGPACWVKAGGGGGSQGDQGGGIVGGGGILDYIMYSNDILAVRLKYVSDFFPRNFVYFDGVCGRRAADVLQSCCRRAAARPENTAFWSAFCGARNHSLRGRFLSAKSDPVSIVFWITFGTPVLIVYCDAESDPEYNSFAYRSNLDVGRLGDQGCRYGRFIRDTRDTGRIYAECLGGPQETLPG</sequence>
<accession>A0AAV9Z4I5</accession>
<dbReference type="EMBL" id="JAWWNJ010000213">
    <property type="protein sequence ID" value="KAK6971413.1"/>
    <property type="molecule type" value="Genomic_DNA"/>
</dbReference>
<feature type="region of interest" description="Disordered" evidence="1">
    <location>
        <begin position="619"/>
        <end position="651"/>
    </location>
</feature>
<protein>
    <submittedName>
        <fullName evidence="2">Uncharacterized protein</fullName>
    </submittedName>
</protein>
<dbReference type="AlphaFoldDB" id="A0AAV9Z4I5"/>
<organism evidence="2 3">
    <name type="scientific">Favolaschia claudopus</name>
    <dbReference type="NCBI Taxonomy" id="2862362"/>
    <lineage>
        <taxon>Eukaryota</taxon>
        <taxon>Fungi</taxon>
        <taxon>Dikarya</taxon>
        <taxon>Basidiomycota</taxon>
        <taxon>Agaricomycotina</taxon>
        <taxon>Agaricomycetes</taxon>
        <taxon>Agaricomycetidae</taxon>
        <taxon>Agaricales</taxon>
        <taxon>Marasmiineae</taxon>
        <taxon>Mycenaceae</taxon>
        <taxon>Favolaschia</taxon>
    </lineage>
</organism>
<feature type="compositionally biased region" description="Polar residues" evidence="1">
    <location>
        <begin position="101"/>
        <end position="120"/>
    </location>
</feature>
<gene>
    <name evidence="2" type="ORF">R3P38DRAFT_2813910</name>
</gene>